<feature type="compositionally biased region" description="Basic and acidic residues" evidence="2">
    <location>
        <begin position="13"/>
        <end position="31"/>
    </location>
</feature>
<gene>
    <name evidence="4" type="ORF">SCF082_LOCUS32649</name>
</gene>
<keyword evidence="1" id="KW-0862">Zinc</keyword>
<feature type="compositionally biased region" description="Basic and acidic residues" evidence="2">
    <location>
        <begin position="258"/>
        <end position="267"/>
    </location>
</feature>
<dbReference type="SUPFAM" id="SSF57850">
    <property type="entry name" value="RING/U-box"/>
    <property type="match status" value="1"/>
</dbReference>
<feature type="region of interest" description="Disordered" evidence="2">
    <location>
        <begin position="1"/>
        <end position="45"/>
    </location>
</feature>
<evidence type="ECO:0000256" key="1">
    <source>
        <dbReference type="PROSITE-ProRule" id="PRU00175"/>
    </source>
</evidence>
<protein>
    <recommendedName>
        <fullName evidence="3">RING-type domain-containing protein</fullName>
    </recommendedName>
</protein>
<dbReference type="EMBL" id="CAXAMM010028446">
    <property type="protein sequence ID" value="CAK9062827.1"/>
    <property type="molecule type" value="Genomic_DNA"/>
</dbReference>
<keyword evidence="1" id="KW-0479">Metal-binding</keyword>
<comment type="caution">
    <text evidence="4">The sequence shown here is derived from an EMBL/GenBank/DDBJ whole genome shotgun (WGS) entry which is preliminary data.</text>
</comment>
<dbReference type="InterPro" id="IPR001841">
    <property type="entry name" value="Znf_RING"/>
</dbReference>
<dbReference type="Proteomes" id="UP001642464">
    <property type="component" value="Unassembled WGS sequence"/>
</dbReference>
<evidence type="ECO:0000313" key="4">
    <source>
        <dbReference type="EMBL" id="CAK9062827.1"/>
    </source>
</evidence>
<dbReference type="InterPro" id="IPR013083">
    <property type="entry name" value="Znf_RING/FYVE/PHD"/>
</dbReference>
<name>A0ABP0NI72_9DINO</name>
<proteinExistence type="predicted"/>
<feature type="domain" description="RING-type" evidence="3">
    <location>
        <begin position="62"/>
        <end position="107"/>
    </location>
</feature>
<organism evidence="4 5">
    <name type="scientific">Durusdinium trenchii</name>
    <dbReference type="NCBI Taxonomy" id="1381693"/>
    <lineage>
        <taxon>Eukaryota</taxon>
        <taxon>Sar</taxon>
        <taxon>Alveolata</taxon>
        <taxon>Dinophyceae</taxon>
        <taxon>Suessiales</taxon>
        <taxon>Symbiodiniaceae</taxon>
        <taxon>Durusdinium</taxon>
    </lineage>
</organism>
<keyword evidence="5" id="KW-1185">Reference proteome</keyword>
<sequence>MPDELDGFPMPSNKERQASDRCAPHLEDADHVTSPPQASGSGLTAVRQKRPWASHTAELESCPICLDALCSQAQGVCVDLEGQRSCAHFFHLRCLERVEGPHCPQCRGRFFRRAPLPRPTEHGWRQLVAPTGLRRELAAGLRACVELPPDEVEALLSNYADDDFLSGEQMYEILKSVQDYVPDLADPEPKVCKEEPKGGCRCPCGRMHVRRGDRVKRGKGQAEDDVAEGQLGSIVRLLEGDLAQGRERRQRYGQSQVTRDRPGRQRQ</sequence>
<evidence type="ECO:0000313" key="5">
    <source>
        <dbReference type="Proteomes" id="UP001642464"/>
    </source>
</evidence>
<feature type="region of interest" description="Disordered" evidence="2">
    <location>
        <begin position="245"/>
        <end position="267"/>
    </location>
</feature>
<dbReference type="PROSITE" id="PS50089">
    <property type="entry name" value="ZF_RING_2"/>
    <property type="match status" value="1"/>
</dbReference>
<dbReference type="Gene3D" id="3.30.40.10">
    <property type="entry name" value="Zinc/RING finger domain, C3HC4 (zinc finger)"/>
    <property type="match status" value="1"/>
</dbReference>
<evidence type="ECO:0000256" key="2">
    <source>
        <dbReference type="SAM" id="MobiDB-lite"/>
    </source>
</evidence>
<evidence type="ECO:0000259" key="3">
    <source>
        <dbReference type="PROSITE" id="PS50089"/>
    </source>
</evidence>
<accession>A0ABP0NI72</accession>
<reference evidence="4 5" key="1">
    <citation type="submission" date="2024-02" db="EMBL/GenBank/DDBJ databases">
        <authorList>
            <person name="Chen Y."/>
            <person name="Shah S."/>
            <person name="Dougan E. K."/>
            <person name="Thang M."/>
            <person name="Chan C."/>
        </authorList>
    </citation>
    <scope>NUCLEOTIDE SEQUENCE [LARGE SCALE GENOMIC DNA]</scope>
</reference>
<keyword evidence="1" id="KW-0863">Zinc-finger</keyword>